<sequence>MPLSLKIPALTDKPLMIAETRPQKISDFLENLPLANPLSAATALFEEMEILNRQKIASDVRVKALELYRIAVASISEILASYYCKSGLPLPPQAKTCAGAAESLWLELGYGYKLALIDEQNKLFSLSSGKSNALIIQRAIEAMSQLALVYYKTYFSPPSSLWSDLNQLYLHAVHQSLHEVEVPISAENMGTISNTFKQTLLVSLAYPQHLAPLDIKRVSDYAARYADHARLQDVGLLESTAGIFLVSLQSDKAPIPYVKNAKDKLSAGDVFLVTVDLARVIHKHIQLLQSDSLPKNNDLPPDASDARYIDLLTHLIKHWGASPKRVFNRSRKSDGVKLGVGIAAAHFYIGGEQHASIPDASEDNIELSDDRLISPKISAAEFTLGHWIITNISAGGMALRKPVNPQDNIRVGDIVSVKEDKSAGWSVGVIRWATNDDQEYLDVGAQLIAPTAKAIGITRISPAVHEQGLLLAEVPMLKQPASIIAPSGTFGPARLLDIEEDGKTIRVMITKLIERTSRFERFGFSEIS</sequence>
<protein>
    <recommendedName>
        <fullName evidence="3">PilZ domain-containing protein</fullName>
    </recommendedName>
</protein>
<dbReference type="AlphaFoldDB" id="A0A8D5G0W3"/>
<evidence type="ECO:0000313" key="2">
    <source>
        <dbReference type="Proteomes" id="UP000826722"/>
    </source>
</evidence>
<dbReference type="EMBL" id="AP024110">
    <property type="protein sequence ID" value="BCM25909.1"/>
    <property type="molecule type" value="Genomic_DNA"/>
</dbReference>
<gene>
    <name evidence="1" type="ORF">ZMTM_21680</name>
</gene>
<reference evidence="1" key="1">
    <citation type="journal article" date="2021" name="Arch. Microbiol.">
        <title>Methyloradius palustris gen. nov., sp. nov., a methanol-oxidizing bacterium isolated from snow.</title>
        <authorList>
            <person name="Miyadera T."/>
            <person name="Kojima H."/>
            <person name="Fukui M."/>
        </authorList>
    </citation>
    <scope>NUCLEOTIDE SEQUENCE</scope>
    <source>
        <strain evidence="1">Zm11</strain>
    </source>
</reference>
<dbReference type="Proteomes" id="UP000826722">
    <property type="component" value="Chromosome"/>
</dbReference>
<keyword evidence="2" id="KW-1185">Reference proteome</keyword>
<evidence type="ECO:0008006" key="3">
    <source>
        <dbReference type="Google" id="ProtNLM"/>
    </source>
</evidence>
<accession>A0A8D5G0W3</accession>
<organism evidence="1 2">
    <name type="scientific">Methyloradius palustris</name>
    <dbReference type="NCBI Taxonomy" id="2778876"/>
    <lineage>
        <taxon>Bacteria</taxon>
        <taxon>Pseudomonadati</taxon>
        <taxon>Pseudomonadota</taxon>
        <taxon>Betaproteobacteria</taxon>
        <taxon>Nitrosomonadales</taxon>
        <taxon>Methylophilaceae</taxon>
        <taxon>Methyloradius</taxon>
    </lineage>
</organism>
<evidence type="ECO:0000313" key="1">
    <source>
        <dbReference type="EMBL" id="BCM25909.1"/>
    </source>
</evidence>
<proteinExistence type="predicted"/>
<dbReference type="KEGG" id="mpau:ZMTM_21680"/>
<name>A0A8D5G0W3_9PROT</name>